<dbReference type="Proteomes" id="UP001564657">
    <property type="component" value="Unassembled WGS sequence"/>
</dbReference>
<accession>A0ABV4BIV5</accession>
<feature type="domain" description="Flagellar basal-body/hook protein C-terminal" evidence="8">
    <location>
        <begin position="97"/>
        <end position="140"/>
    </location>
</feature>
<proteinExistence type="inferred from homology"/>
<organism evidence="9 10">
    <name type="scientific">Clostridium moutaii</name>
    <dbReference type="NCBI Taxonomy" id="3240932"/>
    <lineage>
        <taxon>Bacteria</taxon>
        <taxon>Bacillati</taxon>
        <taxon>Bacillota</taxon>
        <taxon>Clostridia</taxon>
        <taxon>Eubacteriales</taxon>
        <taxon>Clostridiaceae</taxon>
        <taxon>Clostridium</taxon>
    </lineage>
</organism>
<keyword evidence="9" id="KW-0969">Cilium</keyword>
<dbReference type="InterPro" id="IPR001444">
    <property type="entry name" value="Flag_bb_rod_N"/>
</dbReference>
<dbReference type="PANTHER" id="PTHR30435">
    <property type="entry name" value="FLAGELLAR PROTEIN"/>
    <property type="match status" value="1"/>
</dbReference>
<protein>
    <recommendedName>
        <fullName evidence="3 6">Flagellar basal-body rod protein FlgC</fullName>
    </recommendedName>
</protein>
<evidence type="ECO:0000256" key="2">
    <source>
        <dbReference type="ARBA" id="ARBA00009677"/>
    </source>
</evidence>
<comment type="caution">
    <text evidence="9">The sequence shown here is derived from an EMBL/GenBank/DDBJ whole genome shotgun (WGS) entry which is preliminary data.</text>
</comment>
<gene>
    <name evidence="9" type="primary">flgC</name>
    <name evidence="9" type="ORF">AB8U03_00635</name>
</gene>
<dbReference type="RefSeq" id="WP_369702613.1">
    <property type="nucleotide sequence ID" value="NZ_JBGEWD010000001.1"/>
</dbReference>
<keyword evidence="10" id="KW-1185">Reference proteome</keyword>
<dbReference type="PROSITE" id="PS00588">
    <property type="entry name" value="FLAGELLA_BB_ROD"/>
    <property type="match status" value="1"/>
</dbReference>
<evidence type="ECO:0000259" key="7">
    <source>
        <dbReference type="Pfam" id="PF00460"/>
    </source>
</evidence>
<evidence type="ECO:0000256" key="4">
    <source>
        <dbReference type="ARBA" id="ARBA00023143"/>
    </source>
</evidence>
<evidence type="ECO:0000259" key="8">
    <source>
        <dbReference type="Pfam" id="PF06429"/>
    </source>
</evidence>
<dbReference type="EMBL" id="JBGEWD010000001">
    <property type="protein sequence ID" value="MEY7998718.1"/>
    <property type="molecule type" value="Genomic_DNA"/>
</dbReference>
<name>A0ABV4BIV5_9CLOT</name>
<comment type="similarity">
    <text evidence="2">Belongs to the flagella basal body rod proteins family.</text>
</comment>
<dbReference type="InterPro" id="IPR006299">
    <property type="entry name" value="FlgC"/>
</dbReference>
<evidence type="ECO:0000313" key="10">
    <source>
        <dbReference type="Proteomes" id="UP001564657"/>
    </source>
</evidence>
<dbReference type="PANTHER" id="PTHR30435:SF2">
    <property type="entry name" value="FLAGELLAR BASAL-BODY ROD PROTEIN FLGC"/>
    <property type="match status" value="1"/>
</dbReference>
<evidence type="ECO:0000256" key="6">
    <source>
        <dbReference type="RuleBase" id="RU362062"/>
    </source>
</evidence>
<evidence type="ECO:0000256" key="1">
    <source>
        <dbReference type="ARBA" id="ARBA00004117"/>
    </source>
</evidence>
<keyword evidence="4 6" id="KW-0975">Bacterial flagellum</keyword>
<dbReference type="NCBIfam" id="TIGR01395">
    <property type="entry name" value="FlgC"/>
    <property type="match status" value="1"/>
</dbReference>
<keyword evidence="9" id="KW-0282">Flagellum</keyword>
<dbReference type="InterPro" id="IPR010930">
    <property type="entry name" value="Flg_bb/hook_C_dom"/>
</dbReference>
<dbReference type="InterPro" id="IPR019776">
    <property type="entry name" value="Flagellar_basal_body_rod_CS"/>
</dbReference>
<evidence type="ECO:0000256" key="3">
    <source>
        <dbReference type="ARBA" id="ARBA00017941"/>
    </source>
</evidence>
<evidence type="ECO:0000313" key="9">
    <source>
        <dbReference type="EMBL" id="MEY7998718.1"/>
    </source>
</evidence>
<dbReference type="Pfam" id="PF00460">
    <property type="entry name" value="Flg_bb_rod"/>
    <property type="match status" value="1"/>
</dbReference>
<comment type="subcellular location">
    <subcellularLocation>
        <location evidence="1 6">Bacterial flagellum basal body</location>
    </subcellularLocation>
</comment>
<comment type="subunit">
    <text evidence="5 6">The basal body constitutes a major portion of the flagellar organelle and consists of four rings (L,P,S, and M) mounted on a central rod. The rod consists of about 26 subunits of FlgG in the distal portion, and FlgB, FlgC and FlgF are thought to build up the proximal portion of the rod with about 6 subunits each.</text>
</comment>
<feature type="domain" description="Flagellar basal body rod protein N-terminal" evidence="7">
    <location>
        <begin position="8"/>
        <end position="35"/>
    </location>
</feature>
<reference evidence="9 10" key="1">
    <citation type="submission" date="2024-08" db="EMBL/GenBank/DDBJ databases">
        <title>Clostridium lapicellarii sp. nov., and Clostridium renhuaiense sp. nov., two species isolated from the mud in a fermentation cellar used for producing sauce-flavour Chinese liquors.</title>
        <authorList>
            <person name="Yang F."/>
            <person name="Wang H."/>
            <person name="Chen L.Q."/>
            <person name="Zhou N."/>
            <person name="Lu J.J."/>
            <person name="Pu X.X."/>
            <person name="Wan B."/>
            <person name="Wang L."/>
            <person name="Liu S.J."/>
        </authorList>
    </citation>
    <scope>NUCLEOTIDE SEQUENCE [LARGE SCALE GENOMIC DNA]</scope>
    <source>
        <strain evidence="9 10">MT-5</strain>
    </source>
</reference>
<sequence length="143" mass="15689">MIQAFNTLRISASGLSAERLRMDTIASNMANAETTRGANGQPYRRKVAVFQENLNNELNKNGQYEQVPMGVKAVGVVEDSSPFKRVYDPTNPDADANGYVSMPNVNILNEMSDMMVATRSYEADVSAIDAEKSMFSKALEIGK</sequence>
<evidence type="ECO:0000256" key="5">
    <source>
        <dbReference type="ARBA" id="ARBA00025933"/>
    </source>
</evidence>
<dbReference type="Pfam" id="PF06429">
    <property type="entry name" value="Flg_bbr_C"/>
    <property type="match status" value="1"/>
</dbReference>
<keyword evidence="9" id="KW-0966">Cell projection</keyword>